<gene>
    <name evidence="3" type="ORF">BP00DRAFT_408526</name>
</gene>
<reference evidence="3 4" key="1">
    <citation type="submission" date="2018-02" db="EMBL/GenBank/DDBJ databases">
        <title>The genomes of Aspergillus section Nigri reveals drivers in fungal speciation.</title>
        <authorList>
            <consortium name="DOE Joint Genome Institute"/>
            <person name="Vesth T.C."/>
            <person name="Nybo J."/>
            <person name="Theobald S."/>
            <person name="Brandl J."/>
            <person name="Frisvad J.C."/>
            <person name="Nielsen K.F."/>
            <person name="Lyhne E.K."/>
            <person name="Kogle M.E."/>
            <person name="Kuo A."/>
            <person name="Riley R."/>
            <person name="Clum A."/>
            <person name="Nolan M."/>
            <person name="Lipzen A."/>
            <person name="Salamov A."/>
            <person name="Henrissat B."/>
            <person name="Wiebenga A."/>
            <person name="De vries R.P."/>
            <person name="Grigoriev I.V."/>
            <person name="Mortensen U.H."/>
            <person name="Andersen M.R."/>
            <person name="Baker S.E."/>
        </authorList>
    </citation>
    <scope>NUCLEOTIDE SEQUENCE [LARGE SCALE GENOMIC DNA]</scope>
    <source>
        <strain evidence="3 4">CBS 114.80</strain>
    </source>
</reference>
<protein>
    <submittedName>
        <fullName evidence="3">HET-C domain protein HetC</fullName>
    </submittedName>
</protein>
<name>A0A2V5HN26_9EURO</name>
<feature type="compositionally biased region" description="Gly residues" evidence="1">
    <location>
        <begin position="803"/>
        <end position="823"/>
    </location>
</feature>
<feature type="chain" id="PRO_5016075639" evidence="2">
    <location>
        <begin position="29"/>
        <end position="823"/>
    </location>
</feature>
<keyword evidence="4" id="KW-1185">Reference proteome</keyword>
<feature type="region of interest" description="Disordered" evidence="1">
    <location>
        <begin position="682"/>
        <end position="823"/>
    </location>
</feature>
<dbReference type="AlphaFoldDB" id="A0A2V5HN26"/>
<dbReference type="PANTHER" id="PTHR14905:SF7">
    <property type="entry name" value="VON WILLEBRAND FACTOR A DOMAIN-CONTAINING PROTEIN 7"/>
    <property type="match status" value="1"/>
</dbReference>
<evidence type="ECO:0000256" key="2">
    <source>
        <dbReference type="SAM" id="SignalP"/>
    </source>
</evidence>
<dbReference type="PANTHER" id="PTHR14905">
    <property type="entry name" value="NG37"/>
    <property type="match status" value="1"/>
</dbReference>
<feature type="region of interest" description="Disordered" evidence="1">
    <location>
        <begin position="336"/>
        <end position="419"/>
    </location>
</feature>
<feature type="compositionally biased region" description="Low complexity" evidence="1">
    <location>
        <begin position="631"/>
        <end position="659"/>
    </location>
</feature>
<keyword evidence="2" id="KW-0732">Signal</keyword>
<feature type="compositionally biased region" description="Low complexity" evidence="1">
    <location>
        <begin position="692"/>
        <end position="707"/>
    </location>
</feature>
<feature type="compositionally biased region" description="Basic residues" evidence="1">
    <location>
        <begin position="778"/>
        <end position="790"/>
    </location>
</feature>
<feature type="compositionally biased region" description="Gly residues" evidence="1">
    <location>
        <begin position="756"/>
        <end position="765"/>
    </location>
</feature>
<dbReference type="Proteomes" id="UP000248817">
    <property type="component" value="Unassembled WGS sequence"/>
</dbReference>
<evidence type="ECO:0000313" key="4">
    <source>
        <dbReference type="Proteomes" id="UP000248817"/>
    </source>
</evidence>
<sequence length="823" mass="90025">MAPRLNLGSHALLILGLLLVLLPAQTYAFGAGNIASISAVEGKNWRHGDIEDMLKTVAFIKGHKWTSTMVKRVYFGNWLRDYSQAMDVGTLKNLQADTIRILVWILSFMTFGYATAEFEVTSDRLGVYRPEEHIDNPKDYADNQDARQYDKRLRGPIRQVELEIDPETGMKNYIANEGGDWTTSSGYIKYSLARSIHYGRTYTHGRDKGNEADLCEALRCLGQGLHTLEDFAAHTNYCELALREMGFKNVFPHTGVNTELNVRGRHVFPLVTGTFGMVDFFHSVLGEATDHFTQSEVNEMDIALGDAQNNSSANALGAFTNLLGGIPGTKDLVEEAEELKRRSEAQESANRSGGARQGYGSSRGLEDDYGAPRSRGFDDDYQSSRSRGFDDEEPSSYRAGESARPQSSGGSGGSALPDFDPNQTIAQIYPILEFRDKVVRKLTSIIEKIPGLEAVVEKITETLTVFIMSLLAPFIRPIINAASKSLQTGSSGVIDASGQHQYEPWTDPECTDPTHSMLSKDHFANILNEPAGQVASAILKYVAPRVLHAWENINISEDQVLDDCLKVFHHPALRDNRNEAHRTMFEAVESWVQSRSDRGSRLNDILSAEGVKSGKNTGGVPHTHGGGGTQSGHSQQYRPPSSQQQQQQQSGGSPFGGLSNLPIPGISNLGGLNSAFSNLLVGGSSRNEDPEQTQSSTYQSSQGYDYSGPREESHHHHHQPRPAYPSQGYEHGGESEGIHHPPGHFPPGRSNDSYGGNSGYGGGYNQGYEHSGESDGGHHRRHGDHPHHPPGHPPPGPSYDSYGGSGYSGGGYNQGYGSGEYRY</sequence>
<dbReference type="Pfam" id="PF07217">
    <property type="entry name" value="Het-C"/>
    <property type="match status" value="1"/>
</dbReference>
<feature type="compositionally biased region" description="Low complexity" evidence="1">
    <location>
        <begin position="746"/>
        <end position="755"/>
    </location>
</feature>
<accession>A0A2V5HN26</accession>
<feature type="region of interest" description="Disordered" evidence="1">
    <location>
        <begin position="608"/>
        <end position="662"/>
    </location>
</feature>
<dbReference type="EMBL" id="KZ825621">
    <property type="protein sequence ID" value="PYI25875.1"/>
    <property type="molecule type" value="Genomic_DNA"/>
</dbReference>
<dbReference type="InterPro" id="IPR010816">
    <property type="entry name" value="Het-C"/>
</dbReference>
<evidence type="ECO:0000256" key="1">
    <source>
        <dbReference type="SAM" id="MobiDB-lite"/>
    </source>
</evidence>
<organism evidence="3 4">
    <name type="scientific">Aspergillus indologenus CBS 114.80</name>
    <dbReference type="NCBI Taxonomy" id="1450541"/>
    <lineage>
        <taxon>Eukaryota</taxon>
        <taxon>Fungi</taxon>
        <taxon>Dikarya</taxon>
        <taxon>Ascomycota</taxon>
        <taxon>Pezizomycotina</taxon>
        <taxon>Eurotiomycetes</taxon>
        <taxon>Eurotiomycetidae</taxon>
        <taxon>Eurotiales</taxon>
        <taxon>Aspergillaceae</taxon>
        <taxon>Aspergillus</taxon>
        <taxon>Aspergillus subgen. Circumdati</taxon>
    </lineage>
</organism>
<evidence type="ECO:0000313" key="3">
    <source>
        <dbReference type="EMBL" id="PYI25875.1"/>
    </source>
</evidence>
<feature type="signal peptide" evidence="2">
    <location>
        <begin position="1"/>
        <end position="28"/>
    </location>
</feature>
<dbReference type="InterPro" id="IPR052577">
    <property type="entry name" value="VWA7"/>
</dbReference>
<proteinExistence type="predicted"/>